<reference evidence="2 3" key="1">
    <citation type="submission" date="2022-02" db="EMBL/GenBank/DDBJ databases">
        <title>Draft genome sequence of Mezorhizobium retamae strain IRAMC:0171 isolated from Retama raetam nodules.</title>
        <authorList>
            <person name="Bengaied R."/>
            <person name="Sbissi I."/>
            <person name="Huber K."/>
            <person name="Ghodbane F."/>
            <person name="Nouioui I."/>
            <person name="Tarhouni M."/>
            <person name="Gtari M."/>
        </authorList>
    </citation>
    <scope>NUCLEOTIDE SEQUENCE [LARGE SCALE GENOMIC DNA]</scope>
    <source>
        <strain evidence="2 3">IRAMC:0171</strain>
    </source>
</reference>
<comment type="caution">
    <text evidence="2">The sequence shown here is derived from an EMBL/GenBank/DDBJ whole genome shotgun (WGS) entry which is preliminary data.</text>
</comment>
<organism evidence="2 3">
    <name type="scientific">Mesorhizobium retamae</name>
    <dbReference type="NCBI Taxonomy" id="2912854"/>
    <lineage>
        <taxon>Bacteria</taxon>
        <taxon>Pseudomonadati</taxon>
        <taxon>Pseudomonadota</taxon>
        <taxon>Alphaproteobacteria</taxon>
        <taxon>Hyphomicrobiales</taxon>
        <taxon>Phyllobacteriaceae</taxon>
        <taxon>Mesorhizobium</taxon>
    </lineage>
</organism>
<proteinExistence type="predicted"/>
<evidence type="ECO:0000313" key="3">
    <source>
        <dbReference type="Proteomes" id="UP001201701"/>
    </source>
</evidence>
<protein>
    <submittedName>
        <fullName evidence="2">DUF5330 domain-containing protein</fullName>
    </submittedName>
</protein>
<evidence type="ECO:0000256" key="1">
    <source>
        <dbReference type="SAM" id="MobiDB-lite"/>
    </source>
</evidence>
<gene>
    <name evidence="2" type="ORF">L4923_20495</name>
</gene>
<name>A0ABS9QKQ3_9HYPH</name>
<feature type="region of interest" description="Disordered" evidence="1">
    <location>
        <begin position="87"/>
        <end position="123"/>
    </location>
</feature>
<dbReference type="EMBL" id="JAKREW010000024">
    <property type="protein sequence ID" value="MCG7507418.1"/>
    <property type="molecule type" value="Genomic_DNA"/>
</dbReference>
<accession>A0ABS9QKQ3</accession>
<dbReference type="Proteomes" id="UP001201701">
    <property type="component" value="Unassembled WGS sequence"/>
</dbReference>
<dbReference type="Pfam" id="PF17264">
    <property type="entry name" value="DUF5330"/>
    <property type="match status" value="1"/>
</dbReference>
<keyword evidence="3" id="KW-1185">Reference proteome</keyword>
<sequence length="123" mass="13234">MFFLLRAAFWFSLVLLVLPFSFNSEDKTGESVNPIQALLAARDAVGDIAGMCERKPDVCETGKAAVHTITVRAKETARIAADMLDERPEEQVARPAETIPAADHATITGSVIPTPSARPDPNS</sequence>
<dbReference type="InterPro" id="IPR035220">
    <property type="entry name" value="DUF5330"/>
</dbReference>
<evidence type="ECO:0000313" key="2">
    <source>
        <dbReference type="EMBL" id="MCG7507418.1"/>
    </source>
</evidence>
<dbReference type="RefSeq" id="WP_239368546.1">
    <property type="nucleotide sequence ID" value="NZ_JAKREW010000024.1"/>
</dbReference>